<feature type="transmembrane region" description="Helical" evidence="1">
    <location>
        <begin position="446"/>
        <end position="466"/>
    </location>
</feature>
<feature type="transmembrane region" description="Helical" evidence="1">
    <location>
        <begin position="526"/>
        <end position="546"/>
    </location>
</feature>
<dbReference type="KEGG" id="chya:V22_12660"/>
<sequence length="598" mass="65322">MLQFFSQIDRRWVFLAMLLAVGIPVLTGLTFPEVPSPMVETTFDVLEDLEPGSTVLMALDYDPAGLSELQPMSEAFTRHAASRGHRLILLTLWPTGTEFCSQMERLLRNEFPDLTYGEDYVTLGYRAGQEGVIKTIVNDLPSSYASDVYGSSLSKIPMTKEMANIRDVDLIIAISGGYPGTKEWIQYAGSPQDIEVIAGTTGVQTPMLIPYLPDQMTGILGGIKAAAEYEYLLKKNYPDLTFDGLAMQRMGPQHSAHLLMILLIIIGNVLFFLGKNERRPDESVRERLEKLSNLLLKVAGVLILGGIAVVVVVQLSRNGEVGVVHVQEVTVPEVAEDAALPEKSWKEYHGVSAAEADAEGVSVSILRTAGVWLGALLTLAVFSFLYGDNPLYKLAESIFVGVSAGYAMVVGFWDELVQNLFAKLLPSLANGLGVALLDSEPETLPIVGNLWYLVPLVLGGMMLWQLMPQGGWIARWPLAFFVGATAGIKITAFFDADFLRLIDATILPLIVVLPDKSFSENLSQTIANCTIVFGVVTSLTYFFFSAEHRGVVGVTSRIGIYVLMVTFGASFAYTVMGRIALLVERLEFLAGEWLGLIG</sequence>
<evidence type="ECO:0000313" key="2">
    <source>
        <dbReference type="EMBL" id="QDT64036.1"/>
    </source>
</evidence>
<evidence type="ECO:0000256" key="1">
    <source>
        <dbReference type="SAM" id="Phobius"/>
    </source>
</evidence>
<accession>A0A517T6N4</accession>
<feature type="transmembrane region" description="Helical" evidence="1">
    <location>
        <begin position="255"/>
        <end position="273"/>
    </location>
</feature>
<evidence type="ECO:0000313" key="3">
    <source>
        <dbReference type="Proteomes" id="UP000319976"/>
    </source>
</evidence>
<dbReference type="RefSeq" id="WP_145260865.1">
    <property type="nucleotide sequence ID" value="NZ_CP036316.1"/>
</dbReference>
<keyword evidence="1" id="KW-0812">Transmembrane</keyword>
<dbReference type="EMBL" id="CP036316">
    <property type="protein sequence ID" value="QDT64036.1"/>
    <property type="molecule type" value="Genomic_DNA"/>
</dbReference>
<gene>
    <name evidence="2" type="ORF">V22_12660</name>
</gene>
<feature type="transmembrane region" description="Helical" evidence="1">
    <location>
        <begin position="558"/>
        <end position="576"/>
    </location>
</feature>
<feature type="transmembrane region" description="Helical" evidence="1">
    <location>
        <begin position="294"/>
        <end position="315"/>
    </location>
</feature>
<name>A0A517T6N4_9PLAN</name>
<keyword evidence="1" id="KW-0472">Membrane</keyword>
<proteinExistence type="predicted"/>
<dbReference type="Proteomes" id="UP000319976">
    <property type="component" value="Chromosome"/>
</dbReference>
<keyword evidence="3" id="KW-1185">Reference proteome</keyword>
<dbReference type="AlphaFoldDB" id="A0A517T6N4"/>
<organism evidence="2 3">
    <name type="scientific">Calycomorphotria hydatis</name>
    <dbReference type="NCBI Taxonomy" id="2528027"/>
    <lineage>
        <taxon>Bacteria</taxon>
        <taxon>Pseudomonadati</taxon>
        <taxon>Planctomycetota</taxon>
        <taxon>Planctomycetia</taxon>
        <taxon>Planctomycetales</taxon>
        <taxon>Planctomycetaceae</taxon>
        <taxon>Calycomorphotria</taxon>
    </lineage>
</organism>
<keyword evidence="1" id="KW-1133">Transmembrane helix</keyword>
<protein>
    <submittedName>
        <fullName evidence="2">Uncharacterized protein</fullName>
    </submittedName>
</protein>
<feature type="transmembrane region" description="Helical" evidence="1">
    <location>
        <begin position="394"/>
        <end position="413"/>
    </location>
</feature>
<reference evidence="2 3" key="1">
    <citation type="submission" date="2019-02" db="EMBL/GenBank/DDBJ databases">
        <title>Deep-cultivation of Planctomycetes and their phenomic and genomic characterization uncovers novel biology.</title>
        <authorList>
            <person name="Wiegand S."/>
            <person name="Jogler M."/>
            <person name="Boedeker C."/>
            <person name="Pinto D."/>
            <person name="Vollmers J."/>
            <person name="Rivas-Marin E."/>
            <person name="Kohn T."/>
            <person name="Peeters S.H."/>
            <person name="Heuer A."/>
            <person name="Rast P."/>
            <person name="Oberbeckmann S."/>
            <person name="Bunk B."/>
            <person name="Jeske O."/>
            <person name="Meyerdierks A."/>
            <person name="Storesund J.E."/>
            <person name="Kallscheuer N."/>
            <person name="Luecker S."/>
            <person name="Lage O.M."/>
            <person name="Pohl T."/>
            <person name="Merkel B.J."/>
            <person name="Hornburger P."/>
            <person name="Mueller R.-W."/>
            <person name="Bruemmer F."/>
            <person name="Labrenz M."/>
            <person name="Spormann A.M."/>
            <person name="Op den Camp H."/>
            <person name="Overmann J."/>
            <person name="Amann R."/>
            <person name="Jetten M.S.M."/>
            <person name="Mascher T."/>
            <person name="Medema M.H."/>
            <person name="Devos D.P."/>
            <person name="Kaster A.-K."/>
            <person name="Ovreas L."/>
            <person name="Rohde M."/>
            <person name="Galperin M.Y."/>
            <person name="Jogler C."/>
        </authorList>
    </citation>
    <scope>NUCLEOTIDE SEQUENCE [LARGE SCALE GENOMIC DNA]</scope>
    <source>
        <strain evidence="2 3">V22</strain>
    </source>
</reference>
<feature type="transmembrane region" description="Helical" evidence="1">
    <location>
        <begin position="369"/>
        <end position="387"/>
    </location>
</feature>
<feature type="transmembrane region" description="Helical" evidence="1">
    <location>
        <begin position="473"/>
        <end position="492"/>
    </location>
</feature>
<feature type="transmembrane region" description="Helical" evidence="1">
    <location>
        <begin position="12"/>
        <end position="31"/>
    </location>
</feature>
<dbReference type="OrthoDB" id="248855at2"/>